<dbReference type="HOGENOM" id="CLU_3411027_0_0_1"/>
<sequence>MFRDKPIKVTINEHDLKVHSDIERSILAF</sequence>
<evidence type="ECO:0000313" key="1">
    <source>
        <dbReference type="EnsemblMetazoa" id="tetur18g01510.1"/>
    </source>
</evidence>
<evidence type="ECO:0000313" key="2">
    <source>
        <dbReference type="Proteomes" id="UP000015104"/>
    </source>
</evidence>
<reference evidence="1" key="2">
    <citation type="submission" date="2015-06" db="UniProtKB">
        <authorList>
            <consortium name="EnsemblMetazoa"/>
        </authorList>
    </citation>
    <scope>IDENTIFICATION</scope>
</reference>
<organism evidence="1 2">
    <name type="scientific">Tetranychus urticae</name>
    <name type="common">Two-spotted spider mite</name>
    <dbReference type="NCBI Taxonomy" id="32264"/>
    <lineage>
        <taxon>Eukaryota</taxon>
        <taxon>Metazoa</taxon>
        <taxon>Ecdysozoa</taxon>
        <taxon>Arthropoda</taxon>
        <taxon>Chelicerata</taxon>
        <taxon>Arachnida</taxon>
        <taxon>Acari</taxon>
        <taxon>Acariformes</taxon>
        <taxon>Trombidiformes</taxon>
        <taxon>Prostigmata</taxon>
        <taxon>Eleutherengona</taxon>
        <taxon>Raphignathae</taxon>
        <taxon>Tetranychoidea</taxon>
        <taxon>Tetranychidae</taxon>
        <taxon>Tetranychus</taxon>
    </lineage>
</organism>
<protein>
    <submittedName>
        <fullName evidence="1">Uncharacterized protein</fullName>
    </submittedName>
</protein>
<dbReference type="EnsemblMetazoa" id="tetur18g01510.1">
    <property type="protein sequence ID" value="tetur18g01510.1"/>
    <property type="gene ID" value="tetur18g01510"/>
</dbReference>
<keyword evidence="2" id="KW-1185">Reference proteome</keyword>
<name>T1KQX6_TETUR</name>
<accession>T1KQX6</accession>
<reference evidence="2" key="1">
    <citation type="submission" date="2011-08" db="EMBL/GenBank/DDBJ databases">
        <authorList>
            <person name="Rombauts S."/>
        </authorList>
    </citation>
    <scope>NUCLEOTIDE SEQUENCE</scope>
    <source>
        <strain evidence="2">London</strain>
    </source>
</reference>
<dbReference type="EMBL" id="CAEY01000382">
    <property type="status" value="NOT_ANNOTATED_CDS"/>
    <property type="molecule type" value="Genomic_DNA"/>
</dbReference>
<dbReference type="Proteomes" id="UP000015104">
    <property type="component" value="Unassembled WGS sequence"/>
</dbReference>
<dbReference type="AlphaFoldDB" id="T1KQX6"/>
<proteinExistence type="predicted"/>